<sequence>MNPSHQKIIDLVSEYMERHPEQRFAQILFNLRINEFKEGTDFILRDIYNDSDEAIQKRMQDQLIWFELQQKVNRNIKEFRDSLPGMTVNERLYLTNLMDDFDIYRLSNKKFAAYILRELGVDQEAIDQILSSK</sequence>
<name>A0A378U374_MYROD</name>
<proteinExistence type="predicted"/>
<dbReference type="AlphaFoldDB" id="A0A378U374"/>
<accession>A0A378U374</accession>
<dbReference type="RefSeq" id="WP_115092273.1">
    <property type="nucleotide sequence ID" value="NZ_CP068107.1"/>
</dbReference>
<organism evidence="1 2">
    <name type="scientific">Myroides odoratus</name>
    <name type="common">Flavobacterium odoratum</name>
    <dbReference type="NCBI Taxonomy" id="256"/>
    <lineage>
        <taxon>Bacteria</taxon>
        <taxon>Pseudomonadati</taxon>
        <taxon>Bacteroidota</taxon>
        <taxon>Flavobacteriia</taxon>
        <taxon>Flavobacteriales</taxon>
        <taxon>Flavobacteriaceae</taxon>
        <taxon>Myroides</taxon>
    </lineage>
</organism>
<keyword evidence="2" id="KW-1185">Reference proteome</keyword>
<dbReference type="EMBL" id="UGQL01000002">
    <property type="protein sequence ID" value="STZ69576.1"/>
    <property type="molecule type" value="Genomic_DNA"/>
</dbReference>
<gene>
    <name evidence="1" type="ORF">NCTC11179_03085</name>
</gene>
<reference evidence="1 2" key="1">
    <citation type="submission" date="2018-06" db="EMBL/GenBank/DDBJ databases">
        <authorList>
            <consortium name="Pathogen Informatics"/>
            <person name="Doyle S."/>
        </authorList>
    </citation>
    <scope>NUCLEOTIDE SEQUENCE [LARGE SCALE GENOMIC DNA]</scope>
    <source>
        <strain evidence="1 2">NCTC11179</strain>
    </source>
</reference>
<dbReference type="Proteomes" id="UP000255024">
    <property type="component" value="Unassembled WGS sequence"/>
</dbReference>
<evidence type="ECO:0000313" key="2">
    <source>
        <dbReference type="Proteomes" id="UP000255024"/>
    </source>
</evidence>
<evidence type="ECO:0000313" key="1">
    <source>
        <dbReference type="EMBL" id="STZ69576.1"/>
    </source>
</evidence>
<protein>
    <submittedName>
        <fullName evidence="1">Uncharacterized protein</fullName>
    </submittedName>
</protein>